<proteinExistence type="predicted"/>
<name>A0A8S5PGY1_9CAUD</name>
<dbReference type="EMBL" id="BK015415">
    <property type="protein sequence ID" value="DAE05715.1"/>
    <property type="molecule type" value="Genomic_DNA"/>
</dbReference>
<sequence>MIELSNRPTRAKRVVVVQLKDKKPEPFRTCPEIYLKYDKEKIGICLNALWNALAKDGCYENKKCKISYQSIEQLKTLAWE</sequence>
<evidence type="ECO:0000313" key="1">
    <source>
        <dbReference type="EMBL" id="DAE05715.1"/>
    </source>
</evidence>
<reference evidence="1" key="1">
    <citation type="journal article" date="2021" name="Proc. Natl. Acad. Sci. U.S.A.">
        <title>A Catalog of Tens of Thousands of Viruses from Human Metagenomes Reveals Hidden Associations with Chronic Diseases.</title>
        <authorList>
            <person name="Tisza M.J."/>
            <person name="Buck C.B."/>
        </authorList>
    </citation>
    <scope>NUCLEOTIDE SEQUENCE</scope>
    <source>
        <strain evidence="1">CtM5A27</strain>
    </source>
</reference>
<accession>A0A8S5PGY1</accession>
<protein>
    <submittedName>
        <fullName evidence="1">Uncharacterized protein</fullName>
    </submittedName>
</protein>
<organism evidence="1">
    <name type="scientific">Siphoviridae sp. ctM5A27</name>
    <dbReference type="NCBI Taxonomy" id="2825459"/>
    <lineage>
        <taxon>Viruses</taxon>
        <taxon>Duplodnaviria</taxon>
        <taxon>Heunggongvirae</taxon>
        <taxon>Uroviricota</taxon>
        <taxon>Caudoviricetes</taxon>
    </lineage>
</organism>